<dbReference type="InterPro" id="IPR046342">
    <property type="entry name" value="CBS_dom_sf"/>
</dbReference>
<dbReference type="PROSITE" id="PS51371">
    <property type="entry name" value="CBS"/>
    <property type="match status" value="2"/>
</dbReference>
<comment type="caution">
    <text evidence="4">The sequence shown here is derived from an EMBL/GenBank/DDBJ whole genome shotgun (WGS) entry which is preliminary data.</text>
</comment>
<evidence type="ECO:0000256" key="1">
    <source>
        <dbReference type="ARBA" id="ARBA00023122"/>
    </source>
</evidence>
<sequence length="197" mass="21162">MRVHDVMCRPVVTVNEDTPVRVAAVMLTDHGFAALPVLDRDQRLVGVLTSGDVLRAGEPDAVVTVREVMTTPALAAAAYQDLAEVVRMLLINGVRSLPVLDGEGRVQGMFSRGDALRIMLRPDEAIAAGAQARLDDYTRTRRWHATARDGAVRVTGVFADDSERRIATALVRTVPGVREVTLVSGASPPPAFAAAER</sequence>
<evidence type="ECO:0000259" key="3">
    <source>
        <dbReference type="PROSITE" id="PS51371"/>
    </source>
</evidence>
<protein>
    <submittedName>
        <fullName evidence="4">CBS domain-containing protein</fullName>
    </submittedName>
</protein>
<dbReference type="Gene3D" id="3.30.1340.30">
    <property type="match status" value="1"/>
</dbReference>
<dbReference type="Gene3D" id="3.10.580.10">
    <property type="entry name" value="CBS-domain"/>
    <property type="match status" value="2"/>
</dbReference>
<keyword evidence="5" id="KW-1185">Reference proteome</keyword>
<dbReference type="InterPro" id="IPR000644">
    <property type="entry name" value="CBS_dom"/>
</dbReference>
<feature type="domain" description="CBS" evidence="3">
    <location>
        <begin position="69"/>
        <end position="126"/>
    </location>
</feature>
<dbReference type="PANTHER" id="PTHR43080">
    <property type="entry name" value="CBS DOMAIN-CONTAINING PROTEIN CBSX3, MITOCHONDRIAL"/>
    <property type="match status" value="1"/>
</dbReference>
<dbReference type="PANTHER" id="PTHR43080:SF2">
    <property type="entry name" value="CBS DOMAIN-CONTAINING PROTEIN"/>
    <property type="match status" value="1"/>
</dbReference>
<dbReference type="SUPFAM" id="SSF54631">
    <property type="entry name" value="CBS-domain pair"/>
    <property type="match status" value="1"/>
</dbReference>
<evidence type="ECO:0000313" key="4">
    <source>
        <dbReference type="EMBL" id="MBF6353784.1"/>
    </source>
</evidence>
<name>A0ABS0D5N3_9NOCA</name>
<dbReference type="Proteomes" id="UP000707731">
    <property type="component" value="Unassembled WGS sequence"/>
</dbReference>
<dbReference type="InterPro" id="IPR051257">
    <property type="entry name" value="Diverse_CBS-Domain"/>
</dbReference>
<proteinExistence type="predicted"/>
<dbReference type="RefSeq" id="WP_195000642.1">
    <property type="nucleotide sequence ID" value="NZ_JADLQN010000001.1"/>
</dbReference>
<keyword evidence="1 2" id="KW-0129">CBS domain</keyword>
<evidence type="ECO:0000256" key="2">
    <source>
        <dbReference type="PROSITE-ProRule" id="PRU00703"/>
    </source>
</evidence>
<dbReference type="SMART" id="SM00116">
    <property type="entry name" value="CBS"/>
    <property type="match status" value="2"/>
</dbReference>
<gene>
    <name evidence="4" type="ORF">IU449_04330</name>
</gene>
<evidence type="ECO:0000313" key="5">
    <source>
        <dbReference type="Proteomes" id="UP000707731"/>
    </source>
</evidence>
<dbReference type="EMBL" id="JADLQN010000001">
    <property type="protein sequence ID" value="MBF6353784.1"/>
    <property type="molecule type" value="Genomic_DNA"/>
</dbReference>
<dbReference type="Pfam" id="PF00571">
    <property type="entry name" value="CBS"/>
    <property type="match status" value="2"/>
</dbReference>
<accession>A0ABS0D5N3</accession>
<reference evidence="4 5" key="1">
    <citation type="submission" date="2020-10" db="EMBL/GenBank/DDBJ databases">
        <title>Identification of Nocardia species via Next-generation sequencing and recognition of intraspecies genetic diversity.</title>
        <authorList>
            <person name="Li P."/>
            <person name="Li P."/>
            <person name="Lu B."/>
        </authorList>
    </citation>
    <scope>NUCLEOTIDE SEQUENCE [LARGE SCALE GENOMIC DNA]</scope>
    <source>
        <strain evidence="4 5">BJ06-0143</strain>
    </source>
</reference>
<dbReference type="CDD" id="cd02205">
    <property type="entry name" value="CBS_pair_SF"/>
    <property type="match status" value="1"/>
</dbReference>
<feature type="domain" description="CBS" evidence="3">
    <location>
        <begin position="7"/>
        <end position="65"/>
    </location>
</feature>
<organism evidence="4 5">
    <name type="scientific">Nocardia higoensis</name>
    <dbReference type="NCBI Taxonomy" id="228599"/>
    <lineage>
        <taxon>Bacteria</taxon>
        <taxon>Bacillati</taxon>
        <taxon>Actinomycetota</taxon>
        <taxon>Actinomycetes</taxon>
        <taxon>Mycobacteriales</taxon>
        <taxon>Nocardiaceae</taxon>
        <taxon>Nocardia</taxon>
    </lineage>
</organism>